<protein>
    <submittedName>
        <fullName evidence="2">Uncharacterized protein</fullName>
    </submittedName>
</protein>
<dbReference type="EMBL" id="MQVM01000004">
    <property type="protein sequence ID" value="ONH76215.1"/>
    <property type="molecule type" value="Genomic_DNA"/>
</dbReference>
<feature type="region of interest" description="Disordered" evidence="1">
    <location>
        <begin position="1"/>
        <end position="41"/>
    </location>
</feature>
<evidence type="ECO:0000256" key="1">
    <source>
        <dbReference type="SAM" id="MobiDB-lite"/>
    </source>
</evidence>
<feature type="compositionally biased region" description="Polar residues" evidence="1">
    <location>
        <begin position="16"/>
        <end position="25"/>
    </location>
</feature>
<sequence length="41" mass="4226">MENHRTGWQKVIHKGSNGTATSSSIKPLGTDGGPFNGSKAA</sequence>
<gene>
    <name evidence="2" type="ORF">BOH78_1087</name>
</gene>
<proteinExistence type="predicted"/>
<dbReference type="AlphaFoldDB" id="A0A1V2LR70"/>
<organism evidence="2 3">
    <name type="scientific">Pichia kudriavzevii</name>
    <name type="common">Yeast</name>
    <name type="synonym">Issatchenkia orientalis</name>
    <dbReference type="NCBI Taxonomy" id="4909"/>
    <lineage>
        <taxon>Eukaryota</taxon>
        <taxon>Fungi</taxon>
        <taxon>Dikarya</taxon>
        <taxon>Ascomycota</taxon>
        <taxon>Saccharomycotina</taxon>
        <taxon>Pichiomycetes</taxon>
        <taxon>Pichiales</taxon>
        <taxon>Pichiaceae</taxon>
        <taxon>Pichia</taxon>
    </lineage>
</organism>
<comment type="caution">
    <text evidence="2">The sequence shown here is derived from an EMBL/GenBank/DDBJ whole genome shotgun (WGS) entry which is preliminary data.</text>
</comment>
<evidence type="ECO:0000313" key="2">
    <source>
        <dbReference type="EMBL" id="ONH76215.1"/>
    </source>
</evidence>
<name>A0A1V2LR70_PICKU</name>
<reference evidence="3" key="1">
    <citation type="journal article" date="2017" name="Genome Announc.">
        <title>Genome sequences of Cyberlindnera fabianii 65, Pichia kudriavzevii 129, and Saccharomyces cerevisiae 131 isolated from fermented masau fruits in Zimbabwe.</title>
        <authorList>
            <person name="van Rijswijck I.M.H."/>
            <person name="Derks M.F.L."/>
            <person name="Abee T."/>
            <person name="de Ridder D."/>
            <person name="Smid E.J."/>
        </authorList>
    </citation>
    <scope>NUCLEOTIDE SEQUENCE [LARGE SCALE GENOMIC DNA]</scope>
    <source>
        <strain evidence="3">129</strain>
    </source>
</reference>
<accession>A0A1V2LR70</accession>
<evidence type="ECO:0000313" key="3">
    <source>
        <dbReference type="Proteomes" id="UP000189274"/>
    </source>
</evidence>
<dbReference type="Proteomes" id="UP000189274">
    <property type="component" value="Unassembled WGS sequence"/>
</dbReference>